<keyword evidence="4" id="KW-1185">Reference proteome</keyword>
<dbReference type="EMBL" id="JAPNKA010000001">
    <property type="protein sequence ID" value="MCY1080874.1"/>
    <property type="molecule type" value="Genomic_DNA"/>
</dbReference>
<evidence type="ECO:0000259" key="2">
    <source>
        <dbReference type="Pfam" id="PF07705"/>
    </source>
</evidence>
<dbReference type="Proteomes" id="UP001207654">
    <property type="component" value="Unassembled WGS sequence"/>
</dbReference>
<feature type="domain" description="CARDB" evidence="2">
    <location>
        <begin position="1274"/>
        <end position="1388"/>
    </location>
</feature>
<protein>
    <recommendedName>
        <fullName evidence="2">CARDB domain-containing protein</fullName>
    </recommendedName>
</protein>
<gene>
    <name evidence="3" type="ORF">OV287_41155</name>
</gene>
<dbReference type="Gene3D" id="2.60.40.10">
    <property type="entry name" value="Immunoglobulins"/>
    <property type="match status" value="13"/>
</dbReference>
<organism evidence="3 4">
    <name type="scientific">Archangium lansingense</name>
    <dbReference type="NCBI Taxonomy" id="2995310"/>
    <lineage>
        <taxon>Bacteria</taxon>
        <taxon>Pseudomonadati</taxon>
        <taxon>Myxococcota</taxon>
        <taxon>Myxococcia</taxon>
        <taxon>Myxococcales</taxon>
        <taxon>Cystobacterineae</taxon>
        <taxon>Archangiaceae</taxon>
        <taxon>Archangium</taxon>
    </lineage>
</organism>
<feature type="domain" description="CARDB" evidence="2">
    <location>
        <begin position="1399"/>
        <end position="1507"/>
    </location>
</feature>
<evidence type="ECO:0000313" key="3">
    <source>
        <dbReference type="EMBL" id="MCY1080874.1"/>
    </source>
</evidence>
<feature type="domain" description="CARDB" evidence="2">
    <location>
        <begin position="1519"/>
        <end position="1631"/>
    </location>
</feature>
<dbReference type="Pfam" id="PF07705">
    <property type="entry name" value="CARDB"/>
    <property type="match status" value="9"/>
</dbReference>
<feature type="domain" description="CARDB" evidence="2">
    <location>
        <begin position="290"/>
        <end position="400"/>
    </location>
</feature>
<feature type="domain" description="CARDB" evidence="2">
    <location>
        <begin position="780"/>
        <end position="896"/>
    </location>
</feature>
<evidence type="ECO:0000256" key="1">
    <source>
        <dbReference type="SAM" id="MobiDB-lite"/>
    </source>
</evidence>
<reference evidence="3 4" key="1">
    <citation type="submission" date="2022-11" db="EMBL/GenBank/DDBJ databases">
        <title>Minimal conservation of predation-associated metabolite biosynthetic gene clusters underscores biosynthetic potential of Myxococcota including descriptions for ten novel species: Archangium lansinium sp. nov., Myxococcus landrumus sp. nov., Nannocystis bai.</title>
        <authorList>
            <person name="Ahearne A."/>
            <person name="Stevens C."/>
            <person name="Phillips K."/>
        </authorList>
    </citation>
    <scope>NUCLEOTIDE SEQUENCE [LARGE SCALE GENOMIC DNA]</scope>
    <source>
        <strain evidence="3 4">MIWBW</strain>
    </source>
</reference>
<evidence type="ECO:0000313" key="4">
    <source>
        <dbReference type="Proteomes" id="UP001207654"/>
    </source>
</evidence>
<dbReference type="RefSeq" id="WP_267539501.1">
    <property type="nucleotide sequence ID" value="NZ_JAPNKA010000001.1"/>
</dbReference>
<feature type="domain" description="CARDB" evidence="2">
    <location>
        <begin position="48"/>
        <end position="161"/>
    </location>
</feature>
<dbReference type="InterPro" id="IPR011635">
    <property type="entry name" value="CARDB"/>
</dbReference>
<accession>A0ABT4AJ11</accession>
<proteinExistence type="predicted"/>
<feature type="domain" description="CARDB" evidence="2">
    <location>
        <begin position="660"/>
        <end position="771"/>
    </location>
</feature>
<feature type="domain" description="CARDB" evidence="2">
    <location>
        <begin position="409"/>
        <end position="527"/>
    </location>
</feature>
<feature type="domain" description="CARDB" evidence="2">
    <location>
        <begin position="537"/>
        <end position="650"/>
    </location>
</feature>
<comment type="caution">
    <text evidence="3">The sequence shown here is derived from an EMBL/GenBank/DDBJ whole genome shotgun (WGS) entry which is preliminary data.</text>
</comment>
<feature type="region of interest" description="Disordered" evidence="1">
    <location>
        <begin position="27"/>
        <end position="48"/>
    </location>
</feature>
<name>A0ABT4AJ11_9BACT</name>
<sequence length="1650" mass="169166">MEATGTAWRVKCAVAVLVGVVGCGGAREPASEATRPRSTPEALSSAPPDFVITQVSGPNGPNGPQGVTGGSSFRVNVTVCNRGGETRGVELGLYLSQDANIVPGQDSSVGTLSSSAPLVPGECAVREVMGSANVPTGAWYVGAVADPTNQEPELNESNNALAGGLLGVGSRPDFVVTQVTGPSSVRIGQTFTANFTVCNAGTVSDNTTVNLLLSSDAVITETDRVIVGGYSVGTVPAGQCVSRAVQTAVPSSVAQGAWYLGAFADQSKVRVELIESNNTLAGTLMGVGSRPDFVITSVTGAPRMAQRSEQFPVTVQVCNQGYAPGSTVVELYLSPDALITREQDYVMGGTPVGSLNPGACATVVVSAKGTPPADGEFFLGAIVDVPNAVVELIESNNTFTAGRIGIGSRPDLTVTKVTAPAYVALGSLFDASVTVCNQGNAPGGAPLELVFSKDAVIVPSASVLGEGDLSALQTSVASLMPGLCTTLAVKLQASFPFSQPDGEYRLGAIVDPGNILVEFFESNNAYAGNVMGIGNGPDLVVQSLSAPTSVVAGASFEFSATVCNRGTVMSGGTDLVVALSSDTELLPPVPPSPSGDVFIYGTYVNPLLPGQCSQVMRSAGASVPEGAWYVGALIDPPNNQWELIESNNMAVSALMGVGSKPDFVVTKVQGPASVHAGEPIVASVTVCNQGTVSGSSDVALLVSPDETFTAPGPTGDLLVDELPTAMLAAGACQTMQLGGSVFVPEGQYFLGAVADVKNLRPELIESNNARSAGLLGIGSKPDFIITALTGPATARPGDWFPATVEVCNQGTEPAATNVELLLSQDEFPTVPGSPGWDGDSSIGRFATPYLARGQCTKVPVETSLPWSGGPGRELRLGAIVDSRQERPELNENNNAYIGGAVGVGLEPDFVIKEVKSVPIVPRGSSFEVSLTVCNQGFSPGGTEVLVMLSSDAIITAPQPGGTIPDELLGSLYTGSLQPGQCSTQNVQAYASSGVADGAYYLGAVADPGGSMVELLESNNTRVGGLIGLGDAPDFIVTKVQGPPSARPGSPFDVSATVCNQGTISGAPVVSFFLSRDTVFDGPGVPPFGDRIVHSVPVGNLMPRQCLTVPARPQAPEVGAWYVGASAASGSSPPEHIENNNVYVGGVMGVGDGPDFIVTKVEGPVVSRQGEPLRVSATVCNQGTAFGGASLELLLSREPLSYLPYPPSAEPYPLGLANLSNLAPGRCISVSMDGSAFVPQGPWYLVGSIHDHAGSELLQSNNVLTGGVVGLGSGPELVVTKVTGLKNVLPGESLALSATVCNQGTTGSSSTDIVLVLSSDTTISAPPQPDPGDVLLGGASIGPLEPEQCSTVPVPGSVPYLQGVVLWNLGAVVDPNNFVQELIESNNVRVEGQLGVGHGPDFVITEVTGPVRAYPGEQSSLSATVCNQGTTEGYTGLAIGLSSDAEHLSQPPDVSWLVDTFVGFLLPGQCSTQQLSVPIYTPGEGEYLLVAMADSGNFSWELLESNNLRVGEVVGVGHGPDFVVTEVTGPTSVRPEEPFEVSATVCNQGLAVSSPEVSFYLSQDALIVPPGVPFEDWDNEFIRTFVGTLVPGQCTTVQVLFPGLSAQMGSHYLGAAADPGRYVVEPLESNNTRVGPRLGVGNGPDSVVVQP</sequence>
<dbReference type="InterPro" id="IPR013783">
    <property type="entry name" value="Ig-like_fold"/>
</dbReference>